<dbReference type="InterPro" id="IPR029006">
    <property type="entry name" value="ADF-H/Gelsolin-like_dom_sf"/>
</dbReference>
<evidence type="ECO:0000256" key="1">
    <source>
        <dbReference type="ARBA" id="ARBA00004299"/>
    </source>
</evidence>
<evidence type="ECO:0000259" key="16">
    <source>
        <dbReference type="Pfam" id="PF00626"/>
    </source>
</evidence>
<accession>A0A060TG94</accession>
<evidence type="ECO:0000259" key="18">
    <source>
        <dbReference type="Pfam" id="PF04811"/>
    </source>
</evidence>
<evidence type="ECO:0000256" key="14">
    <source>
        <dbReference type="ARBA" id="ARBA00025471"/>
    </source>
</evidence>
<dbReference type="Gene3D" id="3.40.50.410">
    <property type="entry name" value="von Willebrand factor, type A domain"/>
    <property type="match status" value="1"/>
</dbReference>
<dbReference type="InterPro" id="IPR037550">
    <property type="entry name" value="Sec23_C"/>
</dbReference>
<dbReference type="InterPro" id="IPR007123">
    <property type="entry name" value="Gelsolin-like_dom"/>
</dbReference>
<dbReference type="CDD" id="cd11287">
    <property type="entry name" value="Sec23_C"/>
    <property type="match status" value="1"/>
</dbReference>
<keyword evidence="6 15" id="KW-0479">Metal-binding</keyword>
<dbReference type="GO" id="GO:0008270">
    <property type="term" value="F:zinc ion binding"/>
    <property type="evidence" value="ECO:0007669"/>
    <property type="project" value="InterPro"/>
</dbReference>
<dbReference type="Pfam" id="PF04811">
    <property type="entry name" value="Sec23_trunk"/>
    <property type="match status" value="1"/>
</dbReference>
<dbReference type="PhylomeDB" id="A0A060TG94"/>
<dbReference type="InterPro" id="IPR006895">
    <property type="entry name" value="Znf_Sec23_Sec24"/>
</dbReference>
<dbReference type="FunFam" id="3.40.20.10:FF:000041">
    <property type="entry name" value="Protein transport protein SEC23"/>
    <property type="match status" value="1"/>
</dbReference>
<dbReference type="EMBL" id="HG937694">
    <property type="protein sequence ID" value="CDP37877.1"/>
    <property type="molecule type" value="Genomic_DNA"/>
</dbReference>
<evidence type="ECO:0000256" key="11">
    <source>
        <dbReference type="ARBA" id="ARBA00023034"/>
    </source>
</evidence>
<dbReference type="Pfam" id="PF04815">
    <property type="entry name" value="Sec23_helical"/>
    <property type="match status" value="1"/>
</dbReference>
<evidence type="ECO:0000256" key="15">
    <source>
        <dbReference type="RuleBase" id="RU365030"/>
    </source>
</evidence>
<evidence type="ECO:0000256" key="12">
    <source>
        <dbReference type="ARBA" id="ARBA00023136"/>
    </source>
</evidence>
<dbReference type="Pfam" id="PF08033">
    <property type="entry name" value="Sec23_BS"/>
    <property type="match status" value="1"/>
</dbReference>
<dbReference type="GO" id="GO:0000139">
    <property type="term" value="C:Golgi membrane"/>
    <property type="evidence" value="ECO:0007669"/>
    <property type="project" value="UniProtKB-SubCell"/>
</dbReference>
<dbReference type="GO" id="GO:0070971">
    <property type="term" value="C:endoplasmic reticulum exit site"/>
    <property type="evidence" value="ECO:0007669"/>
    <property type="project" value="TreeGrafter"/>
</dbReference>
<feature type="domain" description="Gelsolin-like" evidence="16">
    <location>
        <begin position="632"/>
        <end position="719"/>
    </location>
</feature>
<evidence type="ECO:0000259" key="20">
    <source>
        <dbReference type="Pfam" id="PF08033"/>
    </source>
</evidence>
<evidence type="ECO:0000256" key="10">
    <source>
        <dbReference type="ARBA" id="ARBA00022927"/>
    </source>
</evidence>
<dbReference type="SUPFAM" id="SSF82919">
    <property type="entry name" value="Zn-finger domain of Sec23/24"/>
    <property type="match status" value="1"/>
</dbReference>
<keyword evidence="9 15" id="KW-0931">ER-Golgi transport</keyword>
<evidence type="ECO:0000256" key="6">
    <source>
        <dbReference type="ARBA" id="ARBA00022723"/>
    </source>
</evidence>
<dbReference type="FunFam" id="3.40.50.410:FF:000043">
    <property type="entry name" value="Protein transport protein SEC23"/>
    <property type="match status" value="1"/>
</dbReference>
<feature type="domain" description="Sec23/Sec24 trunk" evidence="18">
    <location>
        <begin position="129"/>
        <end position="389"/>
    </location>
</feature>
<dbReference type="InterPro" id="IPR036175">
    <property type="entry name" value="Sec23/24_helical_dom_sf"/>
</dbReference>
<dbReference type="Pfam" id="PF04810">
    <property type="entry name" value="zf-Sec23_Sec24"/>
    <property type="match status" value="1"/>
</dbReference>
<dbReference type="GO" id="GO:0005789">
    <property type="term" value="C:endoplasmic reticulum membrane"/>
    <property type="evidence" value="ECO:0007669"/>
    <property type="project" value="UniProtKB-SubCell"/>
</dbReference>
<dbReference type="InterPro" id="IPR036180">
    <property type="entry name" value="Gelsolin-like_dom_sf"/>
</dbReference>
<dbReference type="InterPro" id="IPR006896">
    <property type="entry name" value="Sec23/24_trunk_dom"/>
</dbReference>
<dbReference type="SUPFAM" id="SSF81811">
    <property type="entry name" value="Helical domain of Sec23/24"/>
    <property type="match status" value="1"/>
</dbReference>
<organism evidence="21">
    <name type="scientific">Blastobotrys adeninivorans</name>
    <name type="common">Yeast</name>
    <name type="synonym">Arxula adeninivorans</name>
    <dbReference type="NCBI Taxonomy" id="409370"/>
    <lineage>
        <taxon>Eukaryota</taxon>
        <taxon>Fungi</taxon>
        <taxon>Dikarya</taxon>
        <taxon>Ascomycota</taxon>
        <taxon>Saccharomycotina</taxon>
        <taxon>Dipodascomycetes</taxon>
        <taxon>Dipodascales</taxon>
        <taxon>Trichomonascaceae</taxon>
        <taxon>Blastobotrys</taxon>
    </lineage>
</organism>
<name>A0A060TG94_BLAAD</name>
<protein>
    <recommendedName>
        <fullName evidence="4 15">Protein transport protein SEC23</fullName>
    </recommendedName>
</protein>
<dbReference type="InterPro" id="IPR036465">
    <property type="entry name" value="vWFA_dom_sf"/>
</dbReference>
<reference evidence="21" key="2">
    <citation type="submission" date="2014-06" db="EMBL/GenBank/DDBJ databases">
        <title>The complete genome of Blastobotrys (Arxula) adeninivorans LS3 - a yeast of biotechnological interest.</title>
        <authorList>
            <person name="Kunze G."/>
            <person name="Gaillardin C."/>
            <person name="Czernicka M."/>
            <person name="Durrens P."/>
            <person name="Martin T."/>
            <person name="Boer E."/>
            <person name="Gabaldon T."/>
            <person name="Cruz J."/>
            <person name="Talla E."/>
            <person name="Marck C."/>
            <person name="Goffeau A."/>
            <person name="Barbe V."/>
            <person name="Baret P."/>
            <person name="Baronian K."/>
            <person name="Beier S."/>
            <person name="Bleykasten C."/>
            <person name="Bode R."/>
            <person name="Casaregola S."/>
            <person name="Despons L."/>
            <person name="Fairhead C."/>
            <person name="Giersberg M."/>
            <person name="Gierski P."/>
            <person name="Hahnel U."/>
            <person name="Hartmann A."/>
            <person name="Jankowska D."/>
            <person name="Jubin C."/>
            <person name="Jung P."/>
            <person name="Lafontaine I."/>
            <person name="Leh-Louis V."/>
            <person name="Lemaire M."/>
            <person name="Marcet-Houben M."/>
            <person name="Mascher M."/>
            <person name="Morel G."/>
            <person name="Richard G.-F."/>
            <person name="Riechen J."/>
            <person name="Sacerdot C."/>
            <person name="Sarkar A."/>
            <person name="Savel G."/>
            <person name="Schacherer J."/>
            <person name="Sherman D."/>
            <person name="Straub M.-L."/>
            <person name="Stein N."/>
            <person name="Thierry A."/>
            <person name="Trautwein-Schult A."/>
            <person name="Westhof E."/>
            <person name="Worch S."/>
            <person name="Dujon B."/>
            <person name="Souciet J.-L."/>
            <person name="Wincker P."/>
            <person name="Scholz U."/>
            <person name="Neuveglise N."/>
        </authorList>
    </citation>
    <scope>NUCLEOTIDE SEQUENCE</scope>
    <source>
        <strain evidence="21">LS3</strain>
    </source>
</reference>
<evidence type="ECO:0000256" key="4">
    <source>
        <dbReference type="ARBA" id="ARBA00021212"/>
    </source>
</evidence>
<dbReference type="Gene3D" id="1.20.120.730">
    <property type="entry name" value="Sec23/Sec24 helical domain"/>
    <property type="match status" value="1"/>
</dbReference>
<feature type="domain" description="Sec23/Sec24 helical" evidence="19">
    <location>
        <begin position="518"/>
        <end position="613"/>
    </location>
</feature>
<keyword evidence="13 15" id="KW-0968">Cytoplasmic vesicle</keyword>
<keyword evidence="11 15" id="KW-0333">Golgi apparatus</keyword>
<evidence type="ECO:0000256" key="8">
    <source>
        <dbReference type="ARBA" id="ARBA00022833"/>
    </source>
</evidence>
<comment type="subcellular location">
    <subcellularLocation>
        <location evidence="15">Cytoplasm</location>
    </subcellularLocation>
    <subcellularLocation>
        <location evidence="1 15">Cytoplasmic vesicle</location>
        <location evidence="1 15">COPII-coated vesicle membrane</location>
        <topology evidence="1 15">Peripheral membrane protein</topology>
        <orientation evidence="1 15">Cytoplasmic side</orientation>
    </subcellularLocation>
    <subcellularLocation>
        <location evidence="2 15">Endoplasmic reticulum membrane</location>
        <topology evidence="2 15">Peripheral membrane protein</topology>
        <orientation evidence="2 15">Cytoplasmic side</orientation>
    </subcellularLocation>
    <subcellularLocation>
        <location evidence="15">Golgi apparatus membrane</location>
        <topology evidence="15">Peripheral membrane protein</topology>
        <orientation evidence="15">Cytoplasmic side</orientation>
    </subcellularLocation>
</comment>
<keyword evidence="12 15" id="KW-0472">Membrane</keyword>
<dbReference type="GO" id="GO:0030127">
    <property type="term" value="C:COPII vesicle coat"/>
    <property type="evidence" value="ECO:0007669"/>
    <property type="project" value="InterPro"/>
</dbReference>
<comment type="similarity">
    <text evidence="3 15">Belongs to the SEC23/SEC24 family. SEC23 subfamily.</text>
</comment>
<evidence type="ECO:0000259" key="17">
    <source>
        <dbReference type="Pfam" id="PF04810"/>
    </source>
</evidence>
<dbReference type="SUPFAM" id="SSF53300">
    <property type="entry name" value="vWA-like"/>
    <property type="match status" value="1"/>
</dbReference>
<evidence type="ECO:0000256" key="2">
    <source>
        <dbReference type="ARBA" id="ARBA00004397"/>
    </source>
</evidence>
<dbReference type="InterPro" id="IPR012990">
    <property type="entry name" value="Beta-sandwich_Sec23_24"/>
</dbReference>
<evidence type="ECO:0000256" key="5">
    <source>
        <dbReference type="ARBA" id="ARBA00022448"/>
    </source>
</evidence>
<keyword evidence="8 15" id="KW-0862">Zinc</keyword>
<feature type="domain" description="Zinc finger Sec23/Sec24-type" evidence="17">
    <location>
        <begin position="60"/>
        <end position="100"/>
    </location>
</feature>
<dbReference type="InterPro" id="IPR037364">
    <property type="entry name" value="Sec23"/>
</dbReference>
<dbReference type="Gene3D" id="2.30.30.380">
    <property type="entry name" value="Zn-finger domain of Sec23/24"/>
    <property type="match status" value="1"/>
</dbReference>
<keyword evidence="15" id="KW-0963">Cytoplasm</keyword>
<dbReference type="GO" id="GO:0005096">
    <property type="term" value="F:GTPase activator activity"/>
    <property type="evidence" value="ECO:0007669"/>
    <property type="project" value="TreeGrafter"/>
</dbReference>
<dbReference type="InterPro" id="IPR036174">
    <property type="entry name" value="Znf_Sec23_Sec24_sf"/>
</dbReference>
<dbReference type="GO" id="GO:0006886">
    <property type="term" value="P:intracellular protein transport"/>
    <property type="evidence" value="ECO:0007669"/>
    <property type="project" value="InterPro"/>
</dbReference>
<sequence>MDFEAIEDVDGIRLTWNAIPSCASEATEAVVPLGAVYTPLGRPASVAEGDGGAPVAHYEPQVCRNSDCRAILNPYSMLDLNSGVWICRLCLQRNALPPGYVTSPSQLPIELQPGSTTVEYQLSHVNTFPPVFMFVVDTCVDAEDFAALKDALLVSLSLIPPNALVGLVSFGRHAYLHELASNEGGPKSMVFNGAKEYAPKDIKETLGFLVLGNTHTRPTQTALKVASRYILPVQEAEFQLTNLLEQLLHDSFSVPSGERPTRAVGCALNVGLSLLEAAYPNCASRMMLFSAGPCTYGPGMIVAQGLKEPIRSHHDIVEERAPHHKKAKAFYGELAKRASHNGTIVDLFAGCYDQIGLEEMQEMSRATGGALVLTDAFGTAIFKQSYLRLFNADDSGEVGMKFMANLEVKMSNHVKVSGLIGHGRGLGNRNLHVAETEVGLGGTSSWQLCGINDKTSVVIVFDVPSKNKKQQQPQQQQQAVIQFVTHYMLASGQYRLRVTTVCRAVNQAGALGLAPSFDQEAAIAVVSRLAIHKAESGMPIADVIRWVDSTLVKACTKFGNYIRNEPSSFRVPPNMTLFPQFMYHLRRCPLLQVFNNSPDESAYYRHVFNHQGVGDDLVMVQPTLTAYRIDKDPEPVLLDAESIGPDVILLLDTYFHLVIWRGETIAAWKRAGYDQDPEYANFAALLDLPRQDASELLQDRFPLPRFIDTDAGGSQARFLLSRLNPSRSRGFAGTILTDDVSLQDFMEYLSRLATTDK</sequence>
<keyword evidence="10 15" id="KW-0653">Protein transport</keyword>
<dbReference type="AlphaFoldDB" id="A0A060TG94"/>
<evidence type="ECO:0000256" key="13">
    <source>
        <dbReference type="ARBA" id="ARBA00023329"/>
    </source>
</evidence>
<evidence type="ECO:0000256" key="9">
    <source>
        <dbReference type="ARBA" id="ARBA00022892"/>
    </source>
</evidence>
<evidence type="ECO:0000256" key="3">
    <source>
        <dbReference type="ARBA" id="ARBA00009210"/>
    </source>
</evidence>
<comment type="function">
    <text evidence="14 15">Component of the coat protein complex II (COPII) which promotes the formation of transport vesicles from the endoplasmic reticulum (ER). The coat has two main functions, the physical deformation of the endoplasmic reticulum membrane into vesicles and the selection of cargo molecules.</text>
</comment>
<gene>
    <name evidence="21" type="ORF">GNLVRS02_ARAD1D21560g</name>
</gene>
<dbReference type="Gene3D" id="2.60.40.1670">
    <property type="entry name" value="beta-sandwich domain of Sec23/24"/>
    <property type="match status" value="1"/>
</dbReference>
<evidence type="ECO:0000313" key="21">
    <source>
        <dbReference type="EMBL" id="CDP37877.1"/>
    </source>
</evidence>
<dbReference type="Pfam" id="PF00626">
    <property type="entry name" value="Gelsolin"/>
    <property type="match status" value="1"/>
</dbReference>
<keyword evidence="7 15" id="KW-0256">Endoplasmic reticulum</keyword>
<dbReference type="InterPro" id="IPR006900">
    <property type="entry name" value="Sec23/24_helical_dom"/>
</dbReference>
<dbReference type="SUPFAM" id="SSF81995">
    <property type="entry name" value="beta-sandwich domain of Sec23/24"/>
    <property type="match status" value="1"/>
</dbReference>
<dbReference type="PANTHER" id="PTHR11141:SF0">
    <property type="entry name" value="PROTEIN TRANSPORT PROTEIN SEC23"/>
    <property type="match status" value="1"/>
</dbReference>
<reference evidence="21" key="1">
    <citation type="submission" date="2014-02" db="EMBL/GenBank/DDBJ databases">
        <authorList>
            <person name="Genoscope - CEA"/>
        </authorList>
    </citation>
    <scope>NUCLEOTIDE SEQUENCE</scope>
    <source>
        <strain evidence="21">LS3</strain>
    </source>
</reference>
<evidence type="ECO:0000256" key="7">
    <source>
        <dbReference type="ARBA" id="ARBA00022824"/>
    </source>
</evidence>
<evidence type="ECO:0000259" key="19">
    <source>
        <dbReference type="Pfam" id="PF04815"/>
    </source>
</evidence>
<dbReference type="Gene3D" id="3.40.20.10">
    <property type="entry name" value="Severin"/>
    <property type="match status" value="1"/>
</dbReference>
<keyword evidence="5 15" id="KW-0813">Transport</keyword>
<dbReference type="PANTHER" id="PTHR11141">
    <property type="entry name" value="PROTEIN TRANSPORT PROTEIN SEC23"/>
    <property type="match status" value="1"/>
</dbReference>
<dbReference type="GO" id="GO:0090110">
    <property type="term" value="P:COPII-coated vesicle cargo loading"/>
    <property type="evidence" value="ECO:0007669"/>
    <property type="project" value="TreeGrafter"/>
</dbReference>
<proteinExistence type="inferred from homology"/>
<dbReference type="SUPFAM" id="SSF82754">
    <property type="entry name" value="C-terminal, gelsolin-like domain of Sec23/24"/>
    <property type="match status" value="1"/>
</dbReference>
<feature type="domain" description="Sec23/Sec24 beta-sandwich" evidence="20">
    <location>
        <begin position="402"/>
        <end position="505"/>
    </location>
</feature>